<proteinExistence type="predicted"/>
<evidence type="ECO:0000313" key="2">
    <source>
        <dbReference type="Proteomes" id="UP000569005"/>
    </source>
</evidence>
<dbReference type="Proteomes" id="UP000569005">
    <property type="component" value="Unassembled WGS sequence"/>
</dbReference>
<comment type="caution">
    <text evidence="1">The sequence shown here is derived from an EMBL/GenBank/DDBJ whole genome shotgun (WGS) entry which is preliminary data.</text>
</comment>
<evidence type="ECO:0000313" key="1">
    <source>
        <dbReference type="EMBL" id="MBB5339501.1"/>
    </source>
</evidence>
<keyword evidence="2" id="KW-1185">Reference proteome</keyword>
<name>A0ACC5NYM8_9BACT</name>
<sequence>MKAIGSGSIINMSSISWMIPGRQLSVYNTAKAAIVGMTRSLAHDLGEAGIRVNSVLPGAILTERQRKLWMSQEYEREVLNRQCIKRHLLPDDVARLVLFLAADDSEAITNQSHIIDGGWI</sequence>
<organism evidence="1 2">
    <name type="scientific">Tunturiibacter gelidiferens</name>
    <dbReference type="NCBI Taxonomy" id="3069689"/>
    <lineage>
        <taxon>Bacteria</taxon>
        <taxon>Pseudomonadati</taxon>
        <taxon>Acidobacteriota</taxon>
        <taxon>Terriglobia</taxon>
        <taxon>Terriglobales</taxon>
        <taxon>Acidobacteriaceae</taxon>
        <taxon>Tunturiibacter</taxon>
    </lineage>
</organism>
<reference evidence="1" key="1">
    <citation type="submission" date="2020-08" db="EMBL/GenBank/DDBJ databases">
        <title>Genomic Encyclopedia of Type Strains, Phase IV (KMG-V): Genome sequencing to study the core and pangenomes of soil and plant-associated prokaryotes.</title>
        <authorList>
            <person name="Whitman W."/>
        </authorList>
    </citation>
    <scope>NUCLEOTIDE SEQUENCE</scope>
    <source>
        <strain evidence="1">M8UP15</strain>
    </source>
</reference>
<protein>
    <submittedName>
        <fullName evidence="1">NAD(P)-dependent dehydrogenase (Short-subunit alcohol dehydrogenase family)</fullName>
    </submittedName>
</protein>
<accession>A0ACC5NYM8</accession>
<dbReference type="EMBL" id="JACHEA010000001">
    <property type="protein sequence ID" value="MBB5339501.1"/>
    <property type="molecule type" value="Genomic_DNA"/>
</dbReference>
<gene>
    <name evidence="1" type="ORF">HDF13_001834</name>
</gene>